<accession>A0ACB9M689</accession>
<organism evidence="1 2">
    <name type="scientific">Melastoma candidum</name>
    <dbReference type="NCBI Taxonomy" id="119954"/>
    <lineage>
        <taxon>Eukaryota</taxon>
        <taxon>Viridiplantae</taxon>
        <taxon>Streptophyta</taxon>
        <taxon>Embryophyta</taxon>
        <taxon>Tracheophyta</taxon>
        <taxon>Spermatophyta</taxon>
        <taxon>Magnoliopsida</taxon>
        <taxon>eudicotyledons</taxon>
        <taxon>Gunneridae</taxon>
        <taxon>Pentapetalae</taxon>
        <taxon>rosids</taxon>
        <taxon>malvids</taxon>
        <taxon>Myrtales</taxon>
        <taxon>Melastomataceae</taxon>
        <taxon>Melastomatoideae</taxon>
        <taxon>Melastomateae</taxon>
        <taxon>Melastoma</taxon>
    </lineage>
</organism>
<name>A0ACB9M689_9MYRT</name>
<evidence type="ECO:0000313" key="1">
    <source>
        <dbReference type="EMBL" id="KAI4319503.1"/>
    </source>
</evidence>
<keyword evidence="2" id="KW-1185">Reference proteome</keyword>
<protein>
    <submittedName>
        <fullName evidence="1">Uncharacterized protein</fullName>
    </submittedName>
</protein>
<reference evidence="2" key="1">
    <citation type="journal article" date="2023" name="Front. Plant Sci.">
        <title>Chromosomal-level genome assembly of Melastoma candidum provides insights into trichome evolution.</title>
        <authorList>
            <person name="Zhong Y."/>
            <person name="Wu W."/>
            <person name="Sun C."/>
            <person name="Zou P."/>
            <person name="Liu Y."/>
            <person name="Dai S."/>
            <person name="Zhou R."/>
        </authorList>
    </citation>
    <scope>NUCLEOTIDE SEQUENCE [LARGE SCALE GENOMIC DNA]</scope>
</reference>
<comment type="caution">
    <text evidence="1">The sequence shown here is derived from an EMBL/GenBank/DDBJ whole genome shotgun (WGS) entry which is preliminary data.</text>
</comment>
<proteinExistence type="predicted"/>
<dbReference type="EMBL" id="CM042889">
    <property type="protein sequence ID" value="KAI4319503.1"/>
    <property type="molecule type" value="Genomic_DNA"/>
</dbReference>
<evidence type="ECO:0000313" key="2">
    <source>
        <dbReference type="Proteomes" id="UP001057402"/>
    </source>
</evidence>
<gene>
    <name evidence="1" type="ORF">MLD38_033092</name>
</gene>
<dbReference type="Proteomes" id="UP001057402">
    <property type="component" value="Chromosome 10"/>
</dbReference>
<sequence>MASAAVTAAQVGSYFVGQYYQVLKDHPELAHQFYNDNSSMIRIHGDSNHPASSILDIHSLLMSLRLTSIEVKTINSLKSWNGGIVVMVSGLVRTRDYVAKRNFVQTFFLAPQEKGFFVLNDIFQLFDEVSVPQHPAPIVPENKIETQLNDSSPILEMQAPHYVLEEETREYVNQVNVEDNNDDEYSLPEESHHEDVEQETSLESVYAEESAPSLLPSDGAVDDLTDDPQKKTYASILRAARLLSAPVITSQPSSNRNVPVSEWDYSRQPVNQPADSFSYVEPVASFDTQEDGFMEDEGLSKSVYVRNLPPNITNADIKEVFRNFGTIRPDGVAIKLRKEIGVCYAFVEYEDLIGVHNAIKASPVKLAGRTVYIEERRANANGGVRGGRRGRGRGGYQMES</sequence>